<accession>A0A8H6RN51</accession>
<proteinExistence type="predicted"/>
<feature type="compositionally biased region" description="Acidic residues" evidence="1">
    <location>
        <begin position="281"/>
        <end position="307"/>
    </location>
</feature>
<evidence type="ECO:0000313" key="2">
    <source>
        <dbReference type="EMBL" id="KAF7194178.1"/>
    </source>
</evidence>
<feature type="compositionally biased region" description="Basic and acidic residues" evidence="1">
    <location>
        <begin position="28"/>
        <end position="38"/>
    </location>
</feature>
<comment type="caution">
    <text evidence="2">The sequence shown here is derived from an EMBL/GenBank/DDBJ whole genome shotgun (WGS) entry which is preliminary data.</text>
</comment>
<feature type="compositionally biased region" description="Basic and acidic residues" evidence="1">
    <location>
        <begin position="270"/>
        <end position="280"/>
    </location>
</feature>
<dbReference type="AlphaFoldDB" id="A0A8H6RN51"/>
<keyword evidence="3" id="KW-1185">Reference proteome</keyword>
<gene>
    <name evidence="2" type="ORF">HII31_04415</name>
</gene>
<dbReference type="EMBL" id="JABCIY010000063">
    <property type="protein sequence ID" value="KAF7194178.1"/>
    <property type="molecule type" value="Genomic_DNA"/>
</dbReference>
<sequence>MSSYNFKPTMHSRRDSDTPDPEALFVSDNRREVDREVEYSGPEDDENGLEQDDSDGDPFASSAHLGIQGTTGGTAADHDGLQFHTVAQGAGRRPVPIPRFASPEPESEIKVKAKDKKQSEFMVPDPASVRKPIRALAAKPANAFRREEQRRWRWDRFGHRIGDFQKQTEKSRMWYQHQQAQKKVWDLERARLNALVPKLKAEIAKAEQDFVNMAAAQGQLEEDHGDEIENGRINHEKLEMWSGFLHMENDEYPYELEGYEEGDAEEELEAFQRDAAKEGNEDLLDEVEDVEGQAENVEDEAENMMEE</sequence>
<dbReference type="Proteomes" id="UP000660729">
    <property type="component" value="Unassembled WGS sequence"/>
</dbReference>
<dbReference type="OrthoDB" id="3649959at2759"/>
<feature type="compositionally biased region" description="Acidic residues" evidence="1">
    <location>
        <begin position="259"/>
        <end position="269"/>
    </location>
</feature>
<feature type="region of interest" description="Disordered" evidence="1">
    <location>
        <begin position="259"/>
        <end position="307"/>
    </location>
</feature>
<feature type="compositionally biased region" description="Basic and acidic residues" evidence="1">
    <location>
        <begin position="107"/>
        <end position="119"/>
    </location>
</feature>
<reference evidence="2" key="1">
    <citation type="submission" date="2020-04" db="EMBL/GenBank/DDBJ databases">
        <title>Draft genome resource of the tomato pathogen Pseudocercospora fuligena.</title>
        <authorList>
            <person name="Zaccaron A."/>
        </authorList>
    </citation>
    <scope>NUCLEOTIDE SEQUENCE</scope>
    <source>
        <strain evidence="2">PF001</strain>
    </source>
</reference>
<organism evidence="2 3">
    <name type="scientific">Pseudocercospora fuligena</name>
    <dbReference type="NCBI Taxonomy" id="685502"/>
    <lineage>
        <taxon>Eukaryota</taxon>
        <taxon>Fungi</taxon>
        <taxon>Dikarya</taxon>
        <taxon>Ascomycota</taxon>
        <taxon>Pezizomycotina</taxon>
        <taxon>Dothideomycetes</taxon>
        <taxon>Dothideomycetidae</taxon>
        <taxon>Mycosphaerellales</taxon>
        <taxon>Mycosphaerellaceae</taxon>
        <taxon>Pseudocercospora</taxon>
    </lineage>
</organism>
<feature type="compositionally biased region" description="Acidic residues" evidence="1">
    <location>
        <begin position="41"/>
        <end position="56"/>
    </location>
</feature>
<evidence type="ECO:0000313" key="3">
    <source>
        <dbReference type="Proteomes" id="UP000660729"/>
    </source>
</evidence>
<protein>
    <submittedName>
        <fullName evidence="2">Uncharacterized protein</fullName>
    </submittedName>
</protein>
<name>A0A8H6RN51_9PEZI</name>
<feature type="region of interest" description="Disordered" evidence="1">
    <location>
        <begin position="1"/>
        <end position="121"/>
    </location>
</feature>
<evidence type="ECO:0000256" key="1">
    <source>
        <dbReference type="SAM" id="MobiDB-lite"/>
    </source>
</evidence>